<dbReference type="Gene3D" id="3.80.10.10">
    <property type="entry name" value="Ribonuclease Inhibitor"/>
    <property type="match status" value="1"/>
</dbReference>
<name>A0A9R1S9J0_TRITD</name>
<proteinExistence type="predicted"/>
<dbReference type="EMBL" id="LT934116">
    <property type="protein sequence ID" value="VAH85461.1"/>
    <property type="molecule type" value="Genomic_DNA"/>
</dbReference>
<organism evidence="1 2">
    <name type="scientific">Triticum turgidum subsp. durum</name>
    <name type="common">Durum wheat</name>
    <name type="synonym">Triticum durum</name>
    <dbReference type="NCBI Taxonomy" id="4567"/>
    <lineage>
        <taxon>Eukaryota</taxon>
        <taxon>Viridiplantae</taxon>
        <taxon>Streptophyta</taxon>
        <taxon>Embryophyta</taxon>
        <taxon>Tracheophyta</taxon>
        <taxon>Spermatophyta</taxon>
        <taxon>Magnoliopsida</taxon>
        <taxon>Liliopsida</taxon>
        <taxon>Poales</taxon>
        <taxon>Poaceae</taxon>
        <taxon>BOP clade</taxon>
        <taxon>Pooideae</taxon>
        <taxon>Triticodae</taxon>
        <taxon>Triticeae</taxon>
        <taxon>Triticinae</taxon>
        <taxon>Triticum</taxon>
    </lineage>
</organism>
<accession>A0A9R1S9J0</accession>
<dbReference type="InterPro" id="IPR032675">
    <property type="entry name" value="LRR_dom_sf"/>
</dbReference>
<evidence type="ECO:0000313" key="1">
    <source>
        <dbReference type="EMBL" id="VAH85461.1"/>
    </source>
</evidence>
<evidence type="ECO:0000313" key="2">
    <source>
        <dbReference type="Proteomes" id="UP000324705"/>
    </source>
</evidence>
<keyword evidence="2" id="KW-1185">Reference proteome</keyword>
<dbReference type="Proteomes" id="UP000324705">
    <property type="component" value="Chromosome 3B"/>
</dbReference>
<sequence length="102" mass="11647">MHTIDVAGKVCQNHEAHAIVSNMPKLCHLEIGYMLIKTMVVVKIAFQRLDLKFLDLCGCWDVDDTLLQQNSPWLKSIGPRMGDCYENHICEECTDDSDDEYS</sequence>
<reference evidence="1 2" key="1">
    <citation type="submission" date="2017-09" db="EMBL/GenBank/DDBJ databases">
        <authorList>
            <consortium name="International Durum Wheat Genome Sequencing Consortium (IDWGSC)"/>
            <person name="Milanesi L."/>
        </authorList>
    </citation>
    <scope>NUCLEOTIDE SEQUENCE [LARGE SCALE GENOMIC DNA]</scope>
    <source>
        <strain evidence="2">cv. Svevo</strain>
    </source>
</reference>
<protein>
    <submittedName>
        <fullName evidence="1">Uncharacterized protein</fullName>
    </submittedName>
</protein>
<gene>
    <name evidence="1" type="ORF">TRITD_3Bv1G265240</name>
</gene>
<dbReference type="AlphaFoldDB" id="A0A9R1S9J0"/>
<dbReference type="Gramene" id="TRITD3Bv1G265240.1">
    <property type="protein sequence ID" value="TRITD3Bv1G265240.1"/>
    <property type="gene ID" value="TRITD3Bv1G265240"/>
</dbReference>